<keyword evidence="2" id="KW-1185">Reference proteome</keyword>
<protein>
    <submittedName>
        <fullName evidence="1">Uncharacterized protein</fullName>
    </submittedName>
</protein>
<proteinExistence type="predicted"/>
<organism evidence="1 2">
    <name type="scientific">Dyella acidisoli</name>
    <dbReference type="NCBI Taxonomy" id="1867834"/>
    <lineage>
        <taxon>Bacteria</taxon>
        <taxon>Pseudomonadati</taxon>
        <taxon>Pseudomonadota</taxon>
        <taxon>Gammaproteobacteria</taxon>
        <taxon>Lysobacterales</taxon>
        <taxon>Rhodanobacteraceae</taxon>
        <taxon>Dyella</taxon>
    </lineage>
</organism>
<dbReference type="Proteomes" id="UP001156670">
    <property type="component" value="Unassembled WGS sequence"/>
</dbReference>
<name>A0ABQ5XR85_9GAMM</name>
<dbReference type="EMBL" id="BSOB01000016">
    <property type="protein sequence ID" value="GLQ92899.1"/>
    <property type="molecule type" value="Genomic_DNA"/>
</dbReference>
<sequence>MYMSWLVFESQAVSTGDMKMAEKTKELPANNELVRQVETILKTTIEEKEHIKLSPNEPVTLKLQNHKMYWVQ</sequence>
<evidence type="ECO:0000313" key="2">
    <source>
        <dbReference type="Proteomes" id="UP001156670"/>
    </source>
</evidence>
<evidence type="ECO:0000313" key="1">
    <source>
        <dbReference type="EMBL" id="GLQ92899.1"/>
    </source>
</evidence>
<accession>A0ABQ5XR85</accession>
<reference evidence="2" key="1">
    <citation type="journal article" date="2019" name="Int. J. Syst. Evol. Microbiol.">
        <title>The Global Catalogue of Microorganisms (GCM) 10K type strain sequencing project: providing services to taxonomists for standard genome sequencing and annotation.</title>
        <authorList>
            <consortium name="The Broad Institute Genomics Platform"/>
            <consortium name="The Broad Institute Genome Sequencing Center for Infectious Disease"/>
            <person name="Wu L."/>
            <person name="Ma J."/>
        </authorList>
    </citation>
    <scope>NUCLEOTIDE SEQUENCE [LARGE SCALE GENOMIC DNA]</scope>
    <source>
        <strain evidence="2">NBRC 111980</strain>
    </source>
</reference>
<comment type="caution">
    <text evidence="1">The sequence shown here is derived from an EMBL/GenBank/DDBJ whole genome shotgun (WGS) entry which is preliminary data.</text>
</comment>
<gene>
    <name evidence="1" type="ORF">GCM10007901_18500</name>
</gene>